<keyword evidence="1" id="KW-0378">Hydrolase</keyword>
<dbReference type="NCBIfam" id="TIGR02854">
    <property type="entry name" value="spore_II_GA"/>
    <property type="match status" value="1"/>
</dbReference>
<organism evidence="3 4">
    <name type="scientific">Defluviitalea saccharophila</name>
    <dbReference type="NCBI Taxonomy" id="879970"/>
    <lineage>
        <taxon>Bacteria</taxon>
        <taxon>Bacillati</taxon>
        <taxon>Bacillota</taxon>
        <taxon>Clostridia</taxon>
        <taxon>Lachnospirales</taxon>
        <taxon>Defluviitaleaceae</taxon>
        <taxon>Defluviitalea</taxon>
    </lineage>
</organism>
<reference evidence="3 4" key="1">
    <citation type="submission" date="2023-03" db="EMBL/GenBank/DDBJ databases">
        <title>Novel Species.</title>
        <authorList>
            <person name="Ma S."/>
        </authorList>
    </citation>
    <scope>NUCLEOTIDE SEQUENCE [LARGE SCALE GENOMIC DNA]</scope>
    <source>
        <strain evidence="3 4">LIND6LT2</strain>
    </source>
</reference>
<keyword evidence="1" id="KW-0064">Aspartyl protease</keyword>
<dbReference type="PIRSF" id="PIRSF018571">
    <property type="entry name" value="SpoIIGA"/>
    <property type="match status" value="1"/>
</dbReference>
<dbReference type="RefSeq" id="WP_341877170.1">
    <property type="nucleotide sequence ID" value="NZ_CP121687.1"/>
</dbReference>
<sequence length="309" mass="35528">MEQPFQIEIYADIVFFLNFVMDYFILWIVSKIIKKNVSSKRLFLGAFLGALLYCLMIFIPIFRTTYNLIGIIGLPMIPLMITYRPNSFKNLIKVFILFHGTAFALGGAGIALFYYLNIGKVIQDALQFKIENFPIVLLFVSSVLSYFFIKTIWSWIRKYTTKEGNLYHIKIYFEGQQIDASALLDTGNSLYDPFSQSPVIVVEFSSVKAFLPESIQKLFYDNKENDLNLLTQSITQTPIRAKIRMIPFSSLGMPNGMLVGFRPDQVEVIEQDNTSTILKDVVIGIYNQRLSKDNRYQALLHPDIFHNIA</sequence>
<accession>A0ABZ2Y888</accession>
<dbReference type="EMBL" id="CP121687">
    <property type="protein sequence ID" value="WZL70208.1"/>
    <property type="molecule type" value="Genomic_DNA"/>
</dbReference>
<feature type="transmembrane region" description="Helical" evidence="2">
    <location>
        <begin position="135"/>
        <end position="156"/>
    </location>
</feature>
<keyword evidence="2" id="KW-1133">Transmembrane helix</keyword>
<feature type="transmembrane region" description="Helical" evidence="2">
    <location>
        <begin position="13"/>
        <end position="30"/>
    </location>
</feature>
<dbReference type="Proteomes" id="UP001486565">
    <property type="component" value="Chromosome"/>
</dbReference>
<dbReference type="EC" id="3.4.23.-" evidence="1"/>
<gene>
    <name evidence="3" type="primary">spoIIGA</name>
    <name evidence="3" type="ORF">QBE51_01370</name>
</gene>
<protein>
    <recommendedName>
        <fullName evidence="1">Sporulation sigma-E factor-processing peptidase</fullName>
        <ecNumber evidence="1">3.4.23.-</ecNumber>
    </recommendedName>
    <alternativeName>
        <fullName evidence="1">Membrane-associated aspartic protease</fullName>
    </alternativeName>
    <alternativeName>
        <fullName evidence="1">Stage II sporulation protein GA</fullName>
    </alternativeName>
</protein>
<keyword evidence="1" id="KW-1003">Cell membrane</keyword>
<keyword evidence="1" id="KW-0749">Sporulation</keyword>
<evidence type="ECO:0000256" key="2">
    <source>
        <dbReference type="SAM" id="Phobius"/>
    </source>
</evidence>
<dbReference type="InterPro" id="IPR005081">
    <property type="entry name" value="SpoIIGA"/>
</dbReference>
<evidence type="ECO:0000313" key="3">
    <source>
        <dbReference type="EMBL" id="WZL70208.1"/>
    </source>
</evidence>
<keyword evidence="1 2" id="KW-0472">Membrane</keyword>
<proteinExistence type="inferred from homology"/>
<comment type="function">
    <text evidence="1">Probable aspartic protease that is responsible for the proteolytic cleavage of the RNA polymerase sigma E factor (SigE/spoIIGB) to yield the active peptide in the mother cell during sporulation. Responds to a signal from the forespore that is triggered by the extracellular signal protein SpoIIR.</text>
</comment>
<keyword evidence="1" id="KW-0645">Protease</keyword>
<feature type="transmembrane region" description="Helical" evidence="2">
    <location>
        <begin position="65"/>
        <end position="83"/>
    </location>
</feature>
<evidence type="ECO:0000256" key="1">
    <source>
        <dbReference type="PIRNR" id="PIRNR018571"/>
    </source>
</evidence>
<name>A0ABZ2Y888_9FIRM</name>
<keyword evidence="4" id="KW-1185">Reference proteome</keyword>
<evidence type="ECO:0000313" key="4">
    <source>
        <dbReference type="Proteomes" id="UP001486565"/>
    </source>
</evidence>
<feature type="transmembrane region" description="Helical" evidence="2">
    <location>
        <begin position="95"/>
        <end position="115"/>
    </location>
</feature>
<comment type="similarity">
    <text evidence="1">Belongs to the peptidase U4 family.</text>
</comment>
<feature type="transmembrane region" description="Helical" evidence="2">
    <location>
        <begin position="42"/>
        <end position="59"/>
    </location>
</feature>
<comment type="subcellular location">
    <subcellularLocation>
        <location evidence="1">Cell membrane</location>
    </subcellularLocation>
</comment>
<keyword evidence="2" id="KW-0812">Transmembrane</keyword>
<dbReference type="Pfam" id="PF03419">
    <property type="entry name" value="Peptidase_U4"/>
    <property type="match status" value="1"/>
</dbReference>